<sequence length="288" mass="32334">MTFIAPNTETQIELIFEVSMIVDSSVQTTRVKVTVKPLTKSTDSNETNTSTNTLISITLSIDNNSLNLDSNATLNAVATYEDNTTKDVTDEVEWISSDSNAIQINKHNLQAKKEINIILQAKLNTVTSNAVALEIYQNINGHKLPPIPNKTLNDSTLLGIDLNNNGVRDDVERKIYLTYDKKINQKLMMQAAKTDQAMLADPDLIKNAYDWEEPYRKSAGCENYLFDNNIPFIPESVHFLEDSTYNTKDRIKKYIKYNQALSGGVFWTPASYEVESSCDFNVTEALGL</sequence>
<evidence type="ECO:0000313" key="1">
    <source>
        <dbReference type="EMBL" id="SFV56659.1"/>
    </source>
</evidence>
<proteinExistence type="predicted"/>
<gene>
    <name evidence="1" type="ORF">MNB_SM-4-74</name>
</gene>
<name>A0A1W1BT00_9ZZZZ</name>
<accession>A0A1W1BT00</accession>
<reference evidence="1" key="1">
    <citation type="submission" date="2016-10" db="EMBL/GenBank/DDBJ databases">
        <authorList>
            <person name="de Groot N.N."/>
        </authorList>
    </citation>
    <scope>NUCLEOTIDE SEQUENCE</scope>
</reference>
<organism evidence="1">
    <name type="scientific">hydrothermal vent metagenome</name>
    <dbReference type="NCBI Taxonomy" id="652676"/>
    <lineage>
        <taxon>unclassified sequences</taxon>
        <taxon>metagenomes</taxon>
        <taxon>ecological metagenomes</taxon>
    </lineage>
</organism>
<protein>
    <submittedName>
        <fullName evidence="1">Uncharacterized protein</fullName>
    </submittedName>
</protein>
<dbReference type="EMBL" id="FPHF01000036">
    <property type="protein sequence ID" value="SFV56659.1"/>
    <property type="molecule type" value="Genomic_DNA"/>
</dbReference>
<dbReference type="AlphaFoldDB" id="A0A1W1BT00"/>
<dbReference type="Gene3D" id="2.60.40.1080">
    <property type="match status" value="1"/>
</dbReference>